<feature type="compositionally biased region" description="Basic and acidic residues" evidence="2">
    <location>
        <begin position="213"/>
        <end position="227"/>
    </location>
</feature>
<dbReference type="Proteomes" id="UP000317039">
    <property type="component" value="Chromosome"/>
</dbReference>
<reference evidence="4 5" key="1">
    <citation type="submission" date="2019-07" db="EMBL/GenBank/DDBJ databases">
        <title>Complete Genome Sequence and Methylome Analysis of Nocardia otitidis-caviarum NEB252.</title>
        <authorList>
            <person name="Fomenkov A."/>
            <person name="Anton B.P."/>
            <person name="Vincze T."/>
            <person name="Roberts R.J."/>
        </authorList>
    </citation>
    <scope>NUCLEOTIDE SEQUENCE [LARGE SCALE GENOMIC DNA]</scope>
    <source>
        <strain evidence="4 5">NEB252</strain>
    </source>
</reference>
<name>A0A516NJV3_9NOCA</name>
<organism evidence="4 5">
    <name type="scientific">Nocardia otitidiscaviarum</name>
    <dbReference type="NCBI Taxonomy" id="1823"/>
    <lineage>
        <taxon>Bacteria</taxon>
        <taxon>Bacillati</taxon>
        <taxon>Actinomycetota</taxon>
        <taxon>Actinomycetes</taxon>
        <taxon>Mycobacteriales</taxon>
        <taxon>Nocardiaceae</taxon>
        <taxon>Nocardia</taxon>
    </lineage>
</organism>
<dbReference type="Pfam" id="PF13276">
    <property type="entry name" value="HTH_21"/>
    <property type="match status" value="1"/>
</dbReference>
<dbReference type="GeneID" id="80332915"/>
<dbReference type="InterPro" id="IPR025948">
    <property type="entry name" value="HTH-like_dom"/>
</dbReference>
<proteinExistence type="predicted"/>
<evidence type="ECO:0000313" key="4">
    <source>
        <dbReference type="EMBL" id="QDP79182.1"/>
    </source>
</evidence>
<accession>A0A516NJV3</accession>
<keyword evidence="1" id="KW-0175">Coiled coil</keyword>
<protein>
    <submittedName>
        <fullName evidence="4">IS3 family transposase</fullName>
    </submittedName>
</protein>
<evidence type="ECO:0000259" key="3">
    <source>
        <dbReference type="Pfam" id="PF13276"/>
    </source>
</evidence>
<feature type="domain" description="HTH-like" evidence="3">
    <location>
        <begin position="139"/>
        <end position="188"/>
    </location>
</feature>
<dbReference type="KEGG" id="nod:FOH10_11020"/>
<evidence type="ECO:0000313" key="5">
    <source>
        <dbReference type="Proteomes" id="UP000317039"/>
    </source>
</evidence>
<dbReference type="RefSeq" id="WP_143980641.1">
    <property type="nucleotide sequence ID" value="NZ_CP041695.1"/>
</dbReference>
<dbReference type="EMBL" id="CP041695">
    <property type="protein sequence ID" value="QDP79182.1"/>
    <property type="molecule type" value="Genomic_DNA"/>
</dbReference>
<evidence type="ECO:0000256" key="1">
    <source>
        <dbReference type="SAM" id="Coils"/>
    </source>
</evidence>
<sequence length="293" mass="32823">MGRHGYPPEFGVRSWIGSRPGVRSLTSRAISRSVIYTWRRQDRIDRGLESGLSSVEKAELAAAKRRIAQLEAELAVHRRATEPLKGAVRPKDRYAAIAAMAEEGLSIQIACRVLEVSESGFYDWRSRPPSQRSIRHAWLTDLIREVYQGTRGAYGSRRVHGELRLGRGIVVGHGVVEMLMQRAGLGGAIGQPRWKHAKPDQIAKDLVNRDFTAEEPNRRHEIRDPVAHRRPGVGAHRQDEQTDRMHDAGLGCKPGYVRVKSPACVCATSLSCAERFMSYSRPTTFTESLPRLD</sequence>
<dbReference type="PANTHER" id="PTHR46889:SF4">
    <property type="entry name" value="TRANSPOSASE INSO FOR INSERTION SEQUENCE ELEMENT IS911B-RELATED"/>
    <property type="match status" value="1"/>
</dbReference>
<feature type="region of interest" description="Disordered" evidence="2">
    <location>
        <begin position="213"/>
        <end position="242"/>
    </location>
</feature>
<dbReference type="InterPro" id="IPR050900">
    <property type="entry name" value="Transposase_IS3/IS150/IS904"/>
</dbReference>
<evidence type="ECO:0000256" key="2">
    <source>
        <dbReference type="SAM" id="MobiDB-lite"/>
    </source>
</evidence>
<dbReference type="AlphaFoldDB" id="A0A516NJV3"/>
<dbReference type="PANTHER" id="PTHR46889">
    <property type="entry name" value="TRANSPOSASE INSF FOR INSERTION SEQUENCE IS3B-RELATED"/>
    <property type="match status" value="1"/>
</dbReference>
<feature type="coiled-coil region" evidence="1">
    <location>
        <begin position="53"/>
        <end position="80"/>
    </location>
</feature>
<gene>
    <name evidence="4" type="ORF">FOH10_11020</name>
</gene>